<comment type="caution">
    <text evidence="1">The sequence shown here is derived from an EMBL/GenBank/DDBJ whole genome shotgun (WGS) entry which is preliminary data.</text>
</comment>
<proteinExistence type="predicted"/>
<reference evidence="1 2" key="2">
    <citation type="submission" date="2017-10" db="EMBL/GenBank/DDBJ databases">
        <title>Extensive intraspecific genome diversity in a model arbuscular mycorrhizal fungus.</title>
        <authorList>
            <person name="Chen E.C.H."/>
            <person name="Morin E."/>
            <person name="Baudet D."/>
            <person name="Noel J."/>
            <person name="Ndikumana S."/>
            <person name="Charron P."/>
            <person name="St-Onge C."/>
            <person name="Giorgi J."/>
            <person name="Grigoriev I.V."/>
            <person name="Roux C."/>
            <person name="Martin F.M."/>
            <person name="Corradi N."/>
        </authorList>
    </citation>
    <scope>NUCLEOTIDE SEQUENCE [LARGE SCALE GENOMIC DNA]</scope>
    <source>
        <strain evidence="1 2">C2</strain>
    </source>
</reference>
<organism evidence="1 2">
    <name type="scientific">Rhizophagus irregularis</name>
    <dbReference type="NCBI Taxonomy" id="588596"/>
    <lineage>
        <taxon>Eukaryota</taxon>
        <taxon>Fungi</taxon>
        <taxon>Fungi incertae sedis</taxon>
        <taxon>Mucoromycota</taxon>
        <taxon>Glomeromycotina</taxon>
        <taxon>Glomeromycetes</taxon>
        <taxon>Glomerales</taxon>
        <taxon>Glomeraceae</taxon>
        <taxon>Rhizophagus</taxon>
    </lineage>
</organism>
<dbReference type="AlphaFoldDB" id="A0A2N1NJ59"/>
<gene>
    <name evidence="1" type="ORF">RhiirC2_319452</name>
</gene>
<evidence type="ECO:0000313" key="2">
    <source>
        <dbReference type="Proteomes" id="UP000233469"/>
    </source>
</evidence>
<protein>
    <submittedName>
        <fullName evidence="1">Uncharacterized protein</fullName>
    </submittedName>
</protein>
<sequence>MTYDLHNNPENDKFFDKDNRCRIFNSQISVGGITVSSRYLHGGLLFIITLDNSSNYDYFEINFNSINTITTLPSLFGKPFEDEGNLSFISNQHFIVRGQYVIYEFAIRRQMYYSSPFYGIFGFKANEEATHIEINEETLASMQNTSFTVLELRYKSYYIRDEEERYQITVGKLISNLGGFYSAGDLPNFIVMLLADSSEF</sequence>
<name>A0A2N1NJ59_9GLOM</name>
<reference evidence="1 2" key="1">
    <citation type="submission" date="2016-04" db="EMBL/GenBank/DDBJ databases">
        <title>Genome analyses suggest a sexual origin of heterokaryosis in a supposedly ancient asexual fungus.</title>
        <authorList>
            <person name="Ropars J."/>
            <person name="Sedzielewska K."/>
            <person name="Noel J."/>
            <person name="Charron P."/>
            <person name="Farinelli L."/>
            <person name="Marton T."/>
            <person name="Kruger M."/>
            <person name="Pelin A."/>
            <person name="Brachmann A."/>
            <person name="Corradi N."/>
        </authorList>
    </citation>
    <scope>NUCLEOTIDE SEQUENCE [LARGE SCALE GENOMIC DNA]</scope>
    <source>
        <strain evidence="1 2">C2</strain>
    </source>
</reference>
<dbReference type="Proteomes" id="UP000233469">
    <property type="component" value="Unassembled WGS sequence"/>
</dbReference>
<evidence type="ECO:0000313" key="1">
    <source>
        <dbReference type="EMBL" id="PKK73881.1"/>
    </source>
</evidence>
<dbReference type="VEuPathDB" id="FungiDB:FUN_011892"/>
<dbReference type="VEuPathDB" id="FungiDB:RhiirFUN_010804"/>
<accession>A0A2N1NJ59</accession>
<dbReference type="EMBL" id="LLXL01000340">
    <property type="protein sequence ID" value="PKK73881.1"/>
    <property type="molecule type" value="Genomic_DNA"/>
</dbReference>